<evidence type="ECO:0000256" key="8">
    <source>
        <dbReference type="ARBA" id="ARBA00022837"/>
    </source>
</evidence>
<keyword evidence="5" id="KW-0812">Transmembrane</keyword>
<evidence type="ECO:0000259" key="14">
    <source>
        <dbReference type="PROSITE" id="PS50026"/>
    </source>
</evidence>
<accession>A7S2E7</accession>
<dbReference type="GO" id="GO:0005509">
    <property type="term" value="F:calcium ion binding"/>
    <property type="evidence" value="ECO:0007669"/>
    <property type="project" value="InterPro"/>
</dbReference>
<dbReference type="GO" id="GO:0023052">
    <property type="term" value="P:signaling"/>
    <property type="evidence" value="ECO:0007669"/>
    <property type="project" value="UniProtKB-ARBA"/>
</dbReference>
<comment type="subcellular location">
    <subcellularLocation>
        <location evidence="1">Cell membrane</location>
        <topology evidence="1">Single-pass type I membrane protein</topology>
    </subcellularLocation>
</comment>
<dbReference type="InterPro" id="IPR000152">
    <property type="entry name" value="EGF-type_Asp/Asn_hydroxyl_site"/>
</dbReference>
<dbReference type="GO" id="GO:0007154">
    <property type="term" value="P:cell communication"/>
    <property type="evidence" value="ECO:0007669"/>
    <property type="project" value="UniProtKB-ARBA"/>
</dbReference>
<keyword evidence="12" id="KW-0325">Glycoprotein</keyword>
<dbReference type="GO" id="GO:0005886">
    <property type="term" value="C:plasma membrane"/>
    <property type="evidence" value="ECO:0007669"/>
    <property type="project" value="UniProtKB-SubCell"/>
</dbReference>
<protein>
    <recommendedName>
        <fullName evidence="14">EGF-like domain-containing protein</fullName>
    </recommendedName>
</protein>
<dbReference type="PRINTS" id="PR00010">
    <property type="entry name" value="EGFBLOOD"/>
</dbReference>
<evidence type="ECO:0000256" key="4">
    <source>
        <dbReference type="ARBA" id="ARBA00022536"/>
    </source>
</evidence>
<keyword evidence="16" id="KW-1185">Reference proteome</keyword>
<dbReference type="PhylomeDB" id="A7S2E7"/>
<dbReference type="EMBL" id="DS469568">
    <property type="protein sequence ID" value="EDO42097.1"/>
    <property type="molecule type" value="Genomic_DNA"/>
</dbReference>
<evidence type="ECO:0000256" key="11">
    <source>
        <dbReference type="ARBA" id="ARBA00023157"/>
    </source>
</evidence>
<evidence type="ECO:0000256" key="3">
    <source>
        <dbReference type="ARBA" id="ARBA00022475"/>
    </source>
</evidence>
<evidence type="ECO:0000313" key="16">
    <source>
        <dbReference type="Proteomes" id="UP000001593"/>
    </source>
</evidence>
<dbReference type="PANTHER" id="PTHR12916:SF9">
    <property type="entry name" value="NEUROGENIC LOCUS NOTCH HOMOLOG PROTEIN 1-RELATED"/>
    <property type="match status" value="1"/>
</dbReference>
<evidence type="ECO:0000256" key="1">
    <source>
        <dbReference type="ARBA" id="ARBA00004251"/>
    </source>
</evidence>
<dbReference type="Pfam" id="PF00008">
    <property type="entry name" value="EGF"/>
    <property type="match status" value="2"/>
</dbReference>
<evidence type="ECO:0000256" key="13">
    <source>
        <dbReference type="PROSITE-ProRule" id="PRU00076"/>
    </source>
</evidence>
<dbReference type="eggNOG" id="KOG1217">
    <property type="taxonomic scope" value="Eukaryota"/>
</dbReference>
<comment type="similarity">
    <text evidence="2">Belongs to the EGF domain peptide family.</text>
</comment>
<dbReference type="CDD" id="cd00054">
    <property type="entry name" value="EGF_CA"/>
    <property type="match status" value="2"/>
</dbReference>
<evidence type="ECO:0000256" key="9">
    <source>
        <dbReference type="ARBA" id="ARBA00022989"/>
    </source>
</evidence>
<dbReference type="InterPro" id="IPR018097">
    <property type="entry name" value="EGF_Ca-bd_CS"/>
</dbReference>
<feature type="disulfide bond" evidence="13">
    <location>
        <begin position="27"/>
        <end position="36"/>
    </location>
</feature>
<dbReference type="HOGENOM" id="CLU_004826_11_3_1"/>
<organism evidence="15 16">
    <name type="scientific">Nematostella vectensis</name>
    <name type="common">Starlet sea anemone</name>
    <dbReference type="NCBI Taxonomy" id="45351"/>
    <lineage>
        <taxon>Eukaryota</taxon>
        <taxon>Metazoa</taxon>
        <taxon>Cnidaria</taxon>
        <taxon>Anthozoa</taxon>
        <taxon>Hexacorallia</taxon>
        <taxon>Actiniaria</taxon>
        <taxon>Edwardsiidae</taxon>
        <taxon>Nematostella</taxon>
    </lineage>
</organism>
<dbReference type="SMART" id="SM00179">
    <property type="entry name" value="EGF_CA"/>
    <property type="match status" value="2"/>
</dbReference>
<dbReference type="STRING" id="45351.A7S2E7"/>
<dbReference type="PANTHER" id="PTHR12916">
    <property type="entry name" value="CYTOCHROME C OXIDASE POLYPEPTIDE VIC-2"/>
    <property type="match status" value="1"/>
</dbReference>
<dbReference type="Proteomes" id="UP000001593">
    <property type="component" value="Unassembled WGS sequence"/>
</dbReference>
<dbReference type="AlphaFoldDB" id="A7S2E7"/>
<evidence type="ECO:0000256" key="12">
    <source>
        <dbReference type="ARBA" id="ARBA00023180"/>
    </source>
</evidence>
<dbReference type="FunFam" id="2.10.25.10:FF:000754">
    <property type="entry name" value="Predicted protein"/>
    <property type="match status" value="1"/>
</dbReference>
<dbReference type="SMART" id="SM00181">
    <property type="entry name" value="EGF"/>
    <property type="match status" value="2"/>
</dbReference>
<evidence type="ECO:0000256" key="6">
    <source>
        <dbReference type="ARBA" id="ARBA00022729"/>
    </source>
</evidence>
<dbReference type="OMA" id="IAGSPCE"/>
<keyword evidence="9" id="KW-1133">Transmembrane helix</keyword>
<keyword evidence="4 13" id="KW-0245">EGF-like domain</keyword>
<evidence type="ECO:0000256" key="10">
    <source>
        <dbReference type="ARBA" id="ARBA00023136"/>
    </source>
</evidence>
<evidence type="ECO:0000313" key="15">
    <source>
        <dbReference type="EMBL" id="EDO42097.1"/>
    </source>
</evidence>
<dbReference type="PROSITE" id="PS00022">
    <property type="entry name" value="EGF_1"/>
    <property type="match status" value="2"/>
</dbReference>
<feature type="domain" description="EGF-like" evidence="14">
    <location>
        <begin position="39"/>
        <end position="75"/>
    </location>
</feature>
<keyword evidence="10" id="KW-0472">Membrane</keyword>
<dbReference type="PROSITE" id="PS01187">
    <property type="entry name" value="EGF_CA"/>
    <property type="match status" value="1"/>
</dbReference>
<dbReference type="InParanoid" id="A7S2E7"/>
<keyword evidence="11 13" id="KW-1015">Disulfide bond</keyword>
<sequence>DMDECAGNPCANGGTCIDGKNSFTCTCPSGYTGSKCETDIDDCASGPCQNGATCNDGVNKYTCSCIPGFTGTNCETGK</sequence>
<dbReference type="PROSITE" id="PS50026">
    <property type="entry name" value="EGF_3"/>
    <property type="match status" value="2"/>
</dbReference>
<feature type="disulfide bond" evidence="13">
    <location>
        <begin position="65"/>
        <end position="74"/>
    </location>
</feature>
<comment type="caution">
    <text evidence="13">Lacks conserved residue(s) required for the propagation of feature annotation.</text>
</comment>
<dbReference type="PROSITE" id="PS01186">
    <property type="entry name" value="EGF_2"/>
    <property type="match status" value="2"/>
</dbReference>
<name>A7S2E7_NEMVE</name>
<keyword evidence="3" id="KW-1003">Cell membrane</keyword>
<dbReference type="SUPFAM" id="SSF57196">
    <property type="entry name" value="EGF/Laminin"/>
    <property type="match status" value="2"/>
</dbReference>
<reference evidence="15 16" key="1">
    <citation type="journal article" date="2007" name="Science">
        <title>Sea anemone genome reveals ancestral eumetazoan gene repertoire and genomic organization.</title>
        <authorList>
            <person name="Putnam N.H."/>
            <person name="Srivastava M."/>
            <person name="Hellsten U."/>
            <person name="Dirks B."/>
            <person name="Chapman J."/>
            <person name="Salamov A."/>
            <person name="Terry A."/>
            <person name="Shapiro H."/>
            <person name="Lindquist E."/>
            <person name="Kapitonov V.V."/>
            <person name="Jurka J."/>
            <person name="Genikhovich G."/>
            <person name="Grigoriev I.V."/>
            <person name="Lucas S.M."/>
            <person name="Steele R.E."/>
            <person name="Finnerty J.R."/>
            <person name="Technau U."/>
            <person name="Martindale M.Q."/>
            <person name="Rokhsar D.S."/>
        </authorList>
    </citation>
    <scope>NUCLEOTIDE SEQUENCE [LARGE SCALE GENOMIC DNA]</scope>
    <source>
        <strain evidence="16">CH2 X CH6</strain>
    </source>
</reference>
<gene>
    <name evidence="15" type="ORF">NEMVEDRAFT_v1g101955</name>
</gene>
<feature type="non-terminal residue" evidence="15">
    <location>
        <position position="1"/>
    </location>
</feature>
<dbReference type="FunFam" id="2.10.25.10:FF:000391">
    <property type="entry name" value="Weary, isoform C"/>
    <property type="match status" value="1"/>
</dbReference>
<dbReference type="PROSITE" id="PS00010">
    <property type="entry name" value="ASX_HYDROXYL"/>
    <property type="match status" value="2"/>
</dbReference>
<keyword evidence="7" id="KW-0677">Repeat</keyword>
<keyword evidence="6" id="KW-0732">Signal</keyword>
<feature type="non-terminal residue" evidence="15">
    <location>
        <position position="78"/>
    </location>
</feature>
<dbReference type="InterPro" id="IPR001881">
    <property type="entry name" value="EGF-like_Ca-bd_dom"/>
</dbReference>
<dbReference type="Gene3D" id="2.10.25.10">
    <property type="entry name" value="Laminin"/>
    <property type="match status" value="2"/>
</dbReference>
<dbReference type="InterPro" id="IPR000742">
    <property type="entry name" value="EGF"/>
</dbReference>
<evidence type="ECO:0000256" key="5">
    <source>
        <dbReference type="ARBA" id="ARBA00022692"/>
    </source>
</evidence>
<evidence type="ECO:0000256" key="7">
    <source>
        <dbReference type="ARBA" id="ARBA00022737"/>
    </source>
</evidence>
<evidence type="ECO:0000256" key="2">
    <source>
        <dbReference type="ARBA" id="ARBA00006373"/>
    </source>
</evidence>
<feature type="domain" description="EGF-like" evidence="14">
    <location>
        <begin position="1"/>
        <end position="37"/>
    </location>
</feature>
<proteinExistence type="inferred from homology"/>
<keyword evidence="8" id="KW-0106">Calcium</keyword>
<dbReference type="GO" id="GO:0005112">
    <property type="term" value="F:Notch binding"/>
    <property type="evidence" value="ECO:0000318"/>
    <property type="project" value="GO_Central"/>
</dbReference>